<reference evidence="2 3" key="1">
    <citation type="journal article" date="2011" name="Proc. Natl. Acad. Sci. U.S.A.">
        <title>Evolutionary erosion of yeast sex chromosomes by mating-type switching accidents.</title>
        <authorList>
            <person name="Gordon J.L."/>
            <person name="Armisen D."/>
            <person name="Proux-Wera E."/>
            <person name="Oheigeartaigh S.S."/>
            <person name="Byrne K.P."/>
            <person name="Wolfe K.H."/>
        </authorList>
    </citation>
    <scope>NUCLEOTIDE SEQUENCE [LARGE SCALE GENOMIC DNA]</scope>
    <source>
        <strain evidence="3">ATCC 10597 / BCRC 20456 / CBS 421 / NBRC 0211 / NRRL Y-12639</strain>
    </source>
</reference>
<dbReference type="HOGENOM" id="CLU_033367_0_0_1"/>
<dbReference type="InterPro" id="IPR015943">
    <property type="entry name" value="WD40/YVTN_repeat-like_dom_sf"/>
</dbReference>
<evidence type="ECO:0000313" key="2">
    <source>
        <dbReference type="EMBL" id="CCD24280.1"/>
    </source>
</evidence>
<dbReference type="GO" id="GO:0001002">
    <property type="term" value="F:RNA polymerase III type 1 promoter sequence-specific DNA binding"/>
    <property type="evidence" value="ECO:0007669"/>
    <property type="project" value="EnsemblFungi"/>
</dbReference>
<dbReference type="Proteomes" id="UP000000689">
    <property type="component" value="Chromosome 3"/>
</dbReference>
<dbReference type="eggNOG" id="ENOG502RFBH">
    <property type="taxonomic scope" value="Eukaryota"/>
</dbReference>
<dbReference type="GO" id="GO:0001003">
    <property type="term" value="F:RNA polymerase III type 2 promoter sequence-specific DNA binding"/>
    <property type="evidence" value="ECO:0007669"/>
    <property type="project" value="EnsemblFungi"/>
</dbReference>
<protein>
    <recommendedName>
        <fullName evidence="1">Transcription factor IIIC putative zinc-finger domain-containing protein</fullName>
    </recommendedName>
</protein>
<gene>
    <name evidence="2" type="primary">NDAI0C06210</name>
    <name evidence="2" type="ordered locus">NDAI_0C06210</name>
</gene>
<organism evidence="2 3">
    <name type="scientific">Naumovozyma dairenensis (strain ATCC 10597 / BCRC 20456 / CBS 421 / NBRC 0211 / NRRL Y-12639)</name>
    <name type="common">Saccharomyces dairenensis</name>
    <dbReference type="NCBI Taxonomy" id="1071378"/>
    <lineage>
        <taxon>Eukaryota</taxon>
        <taxon>Fungi</taxon>
        <taxon>Dikarya</taxon>
        <taxon>Ascomycota</taxon>
        <taxon>Saccharomycotina</taxon>
        <taxon>Saccharomycetes</taxon>
        <taxon>Saccharomycetales</taxon>
        <taxon>Saccharomycetaceae</taxon>
        <taxon>Naumovozyma</taxon>
    </lineage>
</organism>
<name>G0W919_NAUDC</name>
<dbReference type="GO" id="GO:0042791">
    <property type="term" value="P:5S class rRNA transcription by RNA polymerase III"/>
    <property type="evidence" value="ECO:0007669"/>
    <property type="project" value="EnsemblFungi"/>
</dbReference>
<dbReference type="Pfam" id="PF12660">
    <property type="entry name" value="zf-TFIIIC"/>
    <property type="match status" value="1"/>
</dbReference>
<dbReference type="GO" id="GO:0000127">
    <property type="term" value="C:transcription factor TFIIIC complex"/>
    <property type="evidence" value="ECO:0007669"/>
    <property type="project" value="EnsemblFungi"/>
</dbReference>
<dbReference type="GeneID" id="11496812"/>
<dbReference type="RefSeq" id="XP_003669523.1">
    <property type="nucleotide sequence ID" value="XM_003669475.1"/>
</dbReference>
<dbReference type="InterPro" id="IPR024764">
    <property type="entry name" value="TFIIIC_Znf"/>
</dbReference>
<evidence type="ECO:0000259" key="1">
    <source>
        <dbReference type="Pfam" id="PF12660"/>
    </source>
</evidence>
<keyword evidence="3" id="KW-1185">Reference proteome</keyword>
<sequence>MKTLKDLVINRKEFKPWSENITWATDGTLYLNTYPTITVGQPIFVKDIKGHSKHLFYLEELKVDSEIPNKLEFDIAEENTLLNSQPISYTRSCKPSPNCHDVFAVLTTNGNVLVCDKGKWGCYLDTPDTTHGLASRIYHSMEWSPDGHYLLAGNELGQLVVFKENTQADGIVSFEYNCIISLLPLIDQNLWVTNIKWTEDDTIIAILDDNSMFAITWDYSNIQKNTVMQLMASSRFKIVDFQKIKDYVVVTSSGYFHKINLIKNETSSLEIGPNDGYKIIPLGKTSDEVILLSNKTSCKLNLNEELNLLVDDVISPLLEKSVKKWNAVWNEYNKYETTLFIYGVAVSPDGYSLAILYDIEKISMKYRITSQLQYNIMFIPLNTSWELSNQATGFAKYQTYNIYDKMLPTNGELNLAKINEYRPNFDTNIDFKSYLQLILKDKVINNLLFLNFIGETTSIYLIRKLIYQYGLGHQNELVNEIDKAAFQSLSCVLEEASSINVDQVTIKGDYIEETFGFKDSTNTIISNDGNTWNRCAATLLPLLTTKVKICLVTKTRVIDITRDTQNEYGWFTKTLLEVFGDTSIYCGSKMKSS</sequence>
<proteinExistence type="predicted"/>
<feature type="domain" description="Transcription factor IIIC putative zinc-finger" evidence="1">
    <location>
        <begin position="510"/>
        <end position="590"/>
    </location>
</feature>
<dbReference type="OrthoDB" id="6021743at2759"/>
<dbReference type="STRING" id="1071378.G0W919"/>
<dbReference type="OMA" id="NEYGWFT"/>
<dbReference type="SUPFAM" id="SSF117289">
    <property type="entry name" value="Nucleoporin domain"/>
    <property type="match status" value="1"/>
</dbReference>
<dbReference type="GO" id="GO:0008301">
    <property type="term" value="F:DNA binding, bending"/>
    <property type="evidence" value="ECO:0007669"/>
    <property type="project" value="EnsemblFungi"/>
</dbReference>
<evidence type="ECO:0000313" key="3">
    <source>
        <dbReference type="Proteomes" id="UP000000689"/>
    </source>
</evidence>
<dbReference type="KEGG" id="ndi:NDAI_0C06210"/>
<accession>G0W919</accession>
<dbReference type="AlphaFoldDB" id="G0W919"/>
<dbReference type="EMBL" id="HE580269">
    <property type="protein sequence ID" value="CCD24280.1"/>
    <property type="molecule type" value="Genomic_DNA"/>
</dbReference>
<dbReference type="Gene3D" id="2.130.10.10">
    <property type="entry name" value="YVTN repeat-like/Quinoprotein amine dehydrogenase"/>
    <property type="match status" value="1"/>
</dbReference>